<organism evidence="2 3">
    <name type="scientific">Recurvomyces mirabilis</name>
    <dbReference type="NCBI Taxonomy" id="574656"/>
    <lineage>
        <taxon>Eukaryota</taxon>
        <taxon>Fungi</taxon>
        <taxon>Dikarya</taxon>
        <taxon>Ascomycota</taxon>
        <taxon>Pezizomycotina</taxon>
        <taxon>Dothideomycetes</taxon>
        <taxon>Dothideomycetidae</taxon>
        <taxon>Mycosphaerellales</taxon>
        <taxon>Teratosphaeriaceae</taxon>
        <taxon>Recurvomyces</taxon>
    </lineage>
</organism>
<name>A0AAE0TNN1_9PEZI</name>
<dbReference type="EMBL" id="JAUTXT010000054">
    <property type="protein sequence ID" value="KAK3670604.1"/>
    <property type="molecule type" value="Genomic_DNA"/>
</dbReference>
<keyword evidence="3" id="KW-1185">Reference proteome</keyword>
<dbReference type="SUPFAM" id="SSF51905">
    <property type="entry name" value="FAD/NAD(P)-binding domain"/>
    <property type="match status" value="1"/>
</dbReference>
<accession>A0AAE0TNN1</accession>
<dbReference type="InterPro" id="IPR006076">
    <property type="entry name" value="FAD-dep_OxRdtase"/>
</dbReference>
<dbReference type="Pfam" id="PF01266">
    <property type="entry name" value="DAO"/>
    <property type="match status" value="1"/>
</dbReference>
<evidence type="ECO:0000313" key="3">
    <source>
        <dbReference type="Proteomes" id="UP001274830"/>
    </source>
</evidence>
<comment type="caution">
    <text evidence="2">The sequence shown here is derived from an EMBL/GenBank/DDBJ whole genome shotgun (WGS) entry which is preliminary data.</text>
</comment>
<feature type="domain" description="FAD dependent oxidoreductase" evidence="1">
    <location>
        <begin position="40"/>
        <end position="435"/>
    </location>
</feature>
<dbReference type="InterPro" id="IPR036188">
    <property type="entry name" value="FAD/NAD-bd_sf"/>
</dbReference>
<dbReference type="GO" id="GO:0005737">
    <property type="term" value="C:cytoplasm"/>
    <property type="evidence" value="ECO:0007669"/>
    <property type="project" value="TreeGrafter"/>
</dbReference>
<dbReference type="PANTHER" id="PTHR13847:SF213">
    <property type="entry name" value="DEPENDENT OXIDOREDUCTASE, PUTATIVE-RELATED"/>
    <property type="match status" value="1"/>
</dbReference>
<dbReference type="Gene3D" id="3.30.9.10">
    <property type="entry name" value="D-Amino Acid Oxidase, subunit A, domain 2"/>
    <property type="match status" value="1"/>
</dbReference>
<evidence type="ECO:0000313" key="2">
    <source>
        <dbReference type="EMBL" id="KAK3670604.1"/>
    </source>
</evidence>
<protein>
    <recommendedName>
        <fullName evidence="1">FAD dependent oxidoreductase domain-containing protein</fullName>
    </recommendedName>
</protein>
<proteinExistence type="predicted"/>
<dbReference type="Proteomes" id="UP001274830">
    <property type="component" value="Unassembled WGS sequence"/>
</dbReference>
<evidence type="ECO:0000259" key="1">
    <source>
        <dbReference type="Pfam" id="PF01266"/>
    </source>
</evidence>
<sequence>MSAMDRDPGLPVKDPTTPHWQIPLHPLANLSSPQLPEDTDVLIIGSGITGCSVAKTLLQSDHEIRVTVLEARGLASGASSRNGGHIISPCFSSFDELVSGFGVETAVELALFSERNIDKTFEAAAEYDGLVVDSKIRRTEKVLAFRDQEKFDHIKTVLNLWNEHMPADHQNPFRLVDPEEARTKCGMQNVAGLAIGRAAAAWPYRLWTGIWSNLCSTYGDRLFIETHTPAQQVSELKYDGQLYRYTVGTPRGSIKTTHVVYCTNGYTSHLLPSLRGKLFPVRGTMSAQELGNSVPNLGAHRSWSFDASPYQDPETEAVDPGLYYLTQDPDSGYMMLGGEYDRPEVIISSDDSKINPISAEKILDVLPRHFVGAKSPIVKDMWSGIMGFVRDGLPLIGSLPKLVTGRPGKGEWIGAGFNGYGTGYCLSCGEAIAEMILGRDVSNGLPSVLLLTEDRFDGSLVSQNVWSALTGKEERSSSRSSSASAIVGTELR</sequence>
<dbReference type="Gene3D" id="3.50.50.60">
    <property type="entry name" value="FAD/NAD(P)-binding domain"/>
    <property type="match status" value="1"/>
</dbReference>
<dbReference type="AlphaFoldDB" id="A0AAE0TNN1"/>
<reference evidence="2" key="1">
    <citation type="submission" date="2023-07" db="EMBL/GenBank/DDBJ databases">
        <title>Black Yeasts Isolated from many extreme environments.</title>
        <authorList>
            <person name="Coleine C."/>
            <person name="Stajich J.E."/>
            <person name="Selbmann L."/>
        </authorList>
    </citation>
    <scope>NUCLEOTIDE SEQUENCE</scope>
    <source>
        <strain evidence="2">CCFEE 5485</strain>
    </source>
</reference>
<gene>
    <name evidence="2" type="ORF">LTR78_009572</name>
</gene>
<dbReference type="PANTHER" id="PTHR13847">
    <property type="entry name" value="SARCOSINE DEHYDROGENASE-RELATED"/>
    <property type="match status" value="1"/>
</dbReference>